<dbReference type="STRING" id="3880.G7KQS8"/>
<reference evidence="4" key="5">
    <citation type="journal article" date="2018" name="Nat. Plants">
        <title>Whole-genome landscape of Medicago truncatula symbiotic genes.</title>
        <authorList>
            <person name="Pecrix Y."/>
            <person name="Gamas P."/>
            <person name="Carrere S."/>
        </authorList>
    </citation>
    <scope>NUCLEOTIDE SEQUENCE</scope>
    <source>
        <tissue evidence="4">Leaves</tissue>
    </source>
</reference>
<dbReference type="Gramene" id="rna42370">
    <property type="protein sequence ID" value="RHN47737.1"/>
    <property type="gene ID" value="gene42370"/>
</dbReference>
<dbReference type="EMBL" id="PSQE01000007">
    <property type="protein sequence ID" value="RHN47737.1"/>
    <property type="molecule type" value="Genomic_DNA"/>
</dbReference>
<reference evidence="3 6" key="2">
    <citation type="journal article" date="2014" name="BMC Genomics">
        <title>An improved genome release (version Mt4.0) for the model legume Medicago truncatula.</title>
        <authorList>
            <person name="Tang H."/>
            <person name="Krishnakumar V."/>
            <person name="Bidwell S."/>
            <person name="Rosen B."/>
            <person name="Chan A."/>
            <person name="Zhou S."/>
            <person name="Gentzbittel L."/>
            <person name="Childs K.L."/>
            <person name="Yandell M."/>
            <person name="Gundlach H."/>
            <person name="Mayer K.F."/>
            <person name="Schwartz D.C."/>
            <person name="Town C.D."/>
        </authorList>
    </citation>
    <scope>GENOME REANNOTATION</scope>
    <source>
        <strain evidence="5 6">cv. Jemalong A17</strain>
    </source>
</reference>
<sequence>MDSISTSSTSSSVISTVQQKTPTKLTKPKKKKNNNNTYNKPIKVVYISNPMKVKTSASEFRALVQELTGQYAESPPNPSRFQEFDVNDSGTDQGGCENMMDCDKSDQTVVGVPSLVDPDDKGKPSEAGSSNESFDEDVLLMPEMMDNIWDLLPTSAFYESFQLDS</sequence>
<dbReference type="PANTHER" id="PTHR33624">
    <property type="entry name" value="SIGMA FACTOR BINDING PROTEIN 1, CHLOROPLASTIC"/>
    <property type="match status" value="1"/>
</dbReference>
<protein>
    <submittedName>
        <fullName evidence="3">VQ motif protein</fullName>
    </submittedName>
</protein>
<dbReference type="Pfam" id="PF05678">
    <property type="entry name" value="VQ"/>
    <property type="match status" value="1"/>
</dbReference>
<dbReference type="OrthoDB" id="665788at2759"/>
<dbReference type="PaxDb" id="3880-AES81218"/>
<dbReference type="InterPro" id="IPR039335">
    <property type="entry name" value="SIB1/2"/>
</dbReference>
<dbReference type="KEGG" id="mtr:11413308"/>
<evidence type="ECO:0000313" key="3">
    <source>
        <dbReference type="EMBL" id="AES81218.1"/>
    </source>
</evidence>
<evidence type="ECO:0000259" key="2">
    <source>
        <dbReference type="Pfam" id="PF05678"/>
    </source>
</evidence>
<dbReference type="Proteomes" id="UP000002051">
    <property type="component" value="Unassembled WGS sequence"/>
</dbReference>
<organism evidence="3 6">
    <name type="scientific">Medicago truncatula</name>
    <name type="common">Barrel medic</name>
    <name type="synonym">Medicago tribuloides</name>
    <dbReference type="NCBI Taxonomy" id="3880"/>
    <lineage>
        <taxon>Eukaryota</taxon>
        <taxon>Viridiplantae</taxon>
        <taxon>Streptophyta</taxon>
        <taxon>Embryophyta</taxon>
        <taxon>Tracheophyta</taxon>
        <taxon>Spermatophyta</taxon>
        <taxon>Magnoliopsida</taxon>
        <taxon>eudicotyledons</taxon>
        <taxon>Gunneridae</taxon>
        <taxon>Pentapetalae</taxon>
        <taxon>rosids</taxon>
        <taxon>fabids</taxon>
        <taxon>Fabales</taxon>
        <taxon>Fabaceae</taxon>
        <taxon>Papilionoideae</taxon>
        <taxon>50 kb inversion clade</taxon>
        <taxon>NPAAA clade</taxon>
        <taxon>Hologalegina</taxon>
        <taxon>IRL clade</taxon>
        <taxon>Trifolieae</taxon>
        <taxon>Medicago</taxon>
    </lineage>
</organism>
<evidence type="ECO:0000313" key="6">
    <source>
        <dbReference type="Proteomes" id="UP000002051"/>
    </source>
</evidence>
<evidence type="ECO:0000313" key="4">
    <source>
        <dbReference type="EMBL" id="RHN47737.1"/>
    </source>
</evidence>
<gene>
    <name evidence="5" type="primary">11413308</name>
    <name evidence="3" type="ordered locus">MTR_7g089860</name>
    <name evidence="4" type="ORF">MtrunA17_Chr7g0256231</name>
</gene>
<dbReference type="HOGENOM" id="CLU_143828_0_0_1"/>
<dbReference type="EMBL" id="CM001223">
    <property type="protein sequence ID" value="AES81218.1"/>
    <property type="molecule type" value="Genomic_DNA"/>
</dbReference>
<feature type="compositionally biased region" description="Low complexity" evidence="1">
    <location>
        <begin position="1"/>
        <end position="25"/>
    </location>
</feature>
<proteinExistence type="predicted"/>
<evidence type="ECO:0000256" key="1">
    <source>
        <dbReference type="SAM" id="MobiDB-lite"/>
    </source>
</evidence>
<reference evidence="3 6" key="1">
    <citation type="journal article" date="2011" name="Nature">
        <title>The Medicago genome provides insight into the evolution of rhizobial symbioses.</title>
        <authorList>
            <person name="Young N.D."/>
            <person name="Debelle F."/>
            <person name="Oldroyd G.E."/>
            <person name="Geurts R."/>
            <person name="Cannon S.B."/>
            <person name="Udvardi M.K."/>
            <person name="Benedito V.A."/>
            <person name="Mayer K.F."/>
            <person name="Gouzy J."/>
            <person name="Schoof H."/>
            <person name="Van de Peer Y."/>
            <person name="Proost S."/>
            <person name="Cook D.R."/>
            <person name="Meyers B.C."/>
            <person name="Spannagl M."/>
            <person name="Cheung F."/>
            <person name="De Mita S."/>
            <person name="Krishnakumar V."/>
            <person name="Gundlach H."/>
            <person name="Zhou S."/>
            <person name="Mudge J."/>
            <person name="Bharti A.K."/>
            <person name="Murray J.D."/>
            <person name="Naoumkina M.A."/>
            <person name="Rosen B."/>
            <person name="Silverstein K.A."/>
            <person name="Tang H."/>
            <person name="Rombauts S."/>
            <person name="Zhao P.X."/>
            <person name="Zhou P."/>
            <person name="Barbe V."/>
            <person name="Bardou P."/>
            <person name="Bechner M."/>
            <person name="Bellec A."/>
            <person name="Berger A."/>
            <person name="Berges H."/>
            <person name="Bidwell S."/>
            <person name="Bisseling T."/>
            <person name="Choisne N."/>
            <person name="Couloux A."/>
            <person name="Denny R."/>
            <person name="Deshpande S."/>
            <person name="Dai X."/>
            <person name="Doyle J.J."/>
            <person name="Dudez A.M."/>
            <person name="Farmer A.D."/>
            <person name="Fouteau S."/>
            <person name="Franken C."/>
            <person name="Gibelin C."/>
            <person name="Gish J."/>
            <person name="Goldstein S."/>
            <person name="Gonzalez A.J."/>
            <person name="Green P.J."/>
            <person name="Hallab A."/>
            <person name="Hartog M."/>
            <person name="Hua A."/>
            <person name="Humphray S.J."/>
            <person name="Jeong D.H."/>
            <person name="Jing Y."/>
            <person name="Jocker A."/>
            <person name="Kenton S.M."/>
            <person name="Kim D.J."/>
            <person name="Klee K."/>
            <person name="Lai H."/>
            <person name="Lang C."/>
            <person name="Lin S."/>
            <person name="Macmil S.L."/>
            <person name="Magdelenat G."/>
            <person name="Matthews L."/>
            <person name="McCorrison J."/>
            <person name="Monaghan E.L."/>
            <person name="Mun J.H."/>
            <person name="Najar F.Z."/>
            <person name="Nicholson C."/>
            <person name="Noirot C."/>
            <person name="O'Bleness M."/>
            <person name="Paule C.R."/>
            <person name="Poulain J."/>
            <person name="Prion F."/>
            <person name="Qin B."/>
            <person name="Qu C."/>
            <person name="Retzel E.F."/>
            <person name="Riddle C."/>
            <person name="Sallet E."/>
            <person name="Samain S."/>
            <person name="Samson N."/>
            <person name="Sanders I."/>
            <person name="Saurat O."/>
            <person name="Scarpelli C."/>
            <person name="Schiex T."/>
            <person name="Segurens B."/>
            <person name="Severin A.J."/>
            <person name="Sherrier D.J."/>
            <person name="Shi R."/>
            <person name="Sims S."/>
            <person name="Singer S.R."/>
            <person name="Sinharoy S."/>
            <person name="Sterck L."/>
            <person name="Viollet A."/>
            <person name="Wang B.B."/>
            <person name="Wang K."/>
            <person name="Wang M."/>
            <person name="Wang X."/>
            <person name="Warfsmann J."/>
            <person name="Weissenbach J."/>
            <person name="White D.D."/>
            <person name="White J.D."/>
            <person name="Wiley G.B."/>
            <person name="Wincker P."/>
            <person name="Xing Y."/>
            <person name="Yang L."/>
            <person name="Yao Z."/>
            <person name="Ying F."/>
            <person name="Zhai J."/>
            <person name="Zhou L."/>
            <person name="Zuber A."/>
            <person name="Denarie J."/>
            <person name="Dixon R.A."/>
            <person name="May G.D."/>
            <person name="Schwartz D.C."/>
            <person name="Rogers J."/>
            <person name="Quetier F."/>
            <person name="Town C.D."/>
            <person name="Roe B.A."/>
        </authorList>
    </citation>
    <scope>NUCLEOTIDE SEQUENCE [LARGE SCALE GENOMIC DNA]</scope>
    <source>
        <strain evidence="3">A17</strain>
        <strain evidence="5 6">cv. Jemalong A17</strain>
    </source>
</reference>
<feature type="region of interest" description="Disordered" evidence="1">
    <location>
        <begin position="70"/>
        <end position="136"/>
    </location>
</feature>
<accession>G7KQS8</accession>
<feature type="domain" description="VQ" evidence="2">
    <location>
        <begin position="47"/>
        <end position="72"/>
    </location>
</feature>
<reference evidence="7" key="4">
    <citation type="journal article" date="2018" name="Nat. Plants">
        <title>Whole-genome landscape of Medicago truncatula symbiotic genes.</title>
        <authorList>
            <person name="Pecrix Y."/>
            <person name="Staton S.E."/>
            <person name="Sallet E."/>
            <person name="Lelandais-Briere C."/>
            <person name="Moreau S."/>
            <person name="Carrere S."/>
            <person name="Blein T."/>
            <person name="Jardinaud M.F."/>
            <person name="Latrasse D."/>
            <person name="Zouine M."/>
            <person name="Zahm M."/>
            <person name="Kreplak J."/>
            <person name="Mayjonade B."/>
            <person name="Satge C."/>
            <person name="Perez M."/>
            <person name="Cauet S."/>
            <person name="Marande W."/>
            <person name="Chantry-Darmon C."/>
            <person name="Lopez-Roques C."/>
            <person name="Bouchez O."/>
            <person name="Berard A."/>
            <person name="Debelle F."/>
            <person name="Munos S."/>
            <person name="Bendahmane A."/>
            <person name="Berges H."/>
            <person name="Niebel A."/>
            <person name="Buitink J."/>
            <person name="Frugier F."/>
            <person name="Benhamed M."/>
            <person name="Crespi M."/>
            <person name="Gouzy J."/>
            <person name="Gamas P."/>
        </authorList>
    </citation>
    <scope>NUCLEOTIDE SEQUENCE [LARGE SCALE GENOMIC DNA]</scope>
    <source>
        <strain evidence="7">cv. Jemalong A17</strain>
    </source>
</reference>
<name>G7KQS8_MEDTR</name>
<dbReference type="eggNOG" id="ENOG502SFCE">
    <property type="taxonomic scope" value="Eukaryota"/>
</dbReference>
<dbReference type="Proteomes" id="UP000265566">
    <property type="component" value="Chromosome 7"/>
</dbReference>
<dbReference type="EnsemblPlants" id="AES81218">
    <property type="protein sequence ID" value="AES81218"/>
    <property type="gene ID" value="MTR_7g089860"/>
</dbReference>
<feature type="region of interest" description="Disordered" evidence="1">
    <location>
        <begin position="1"/>
        <end position="39"/>
    </location>
</feature>
<evidence type="ECO:0000313" key="7">
    <source>
        <dbReference type="Proteomes" id="UP000265566"/>
    </source>
</evidence>
<evidence type="ECO:0000313" key="5">
    <source>
        <dbReference type="EnsemblPlants" id="AES81218"/>
    </source>
</evidence>
<keyword evidence="6" id="KW-1185">Reference proteome</keyword>
<dbReference type="PANTHER" id="PTHR33624:SF2">
    <property type="entry name" value="SIGMA FACTOR BINDING PROTEIN 1, CHLOROPLASTIC"/>
    <property type="match status" value="1"/>
</dbReference>
<dbReference type="AlphaFoldDB" id="G7KQS8"/>
<reference evidence="5" key="3">
    <citation type="submission" date="2015-04" db="UniProtKB">
        <authorList>
            <consortium name="EnsemblPlants"/>
        </authorList>
    </citation>
    <scope>IDENTIFICATION</scope>
    <source>
        <strain evidence="5">cv. Jemalong A17</strain>
    </source>
</reference>
<dbReference type="InterPro" id="IPR008889">
    <property type="entry name" value="VQ"/>
</dbReference>